<dbReference type="VEuPathDB" id="FungiDB:I7I51_04523"/>
<name>A0A8A1M9A7_AJECA</name>
<sequence>MVSPRPKRDRFTFLGHMSAGGMTAAGH</sequence>
<organism evidence="1 2">
    <name type="scientific">Ajellomyces capsulatus</name>
    <name type="common">Darling's disease fungus</name>
    <name type="synonym">Histoplasma capsulatum</name>
    <dbReference type="NCBI Taxonomy" id="5037"/>
    <lineage>
        <taxon>Eukaryota</taxon>
        <taxon>Fungi</taxon>
        <taxon>Dikarya</taxon>
        <taxon>Ascomycota</taxon>
        <taxon>Pezizomycotina</taxon>
        <taxon>Eurotiomycetes</taxon>
        <taxon>Eurotiomycetidae</taxon>
        <taxon>Onygenales</taxon>
        <taxon>Ajellomycetaceae</taxon>
        <taxon>Histoplasma</taxon>
    </lineage>
</organism>
<proteinExistence type="predicted"/>
<dbReference type="AlphaFoldDB" id="A0A8A1M9A7"/>
<evidence type="ECO:0000313" key="2">
    <source>
        <dbReference type="Proteomes" id="UP000663671"/>
    </source>
</evidence>
<reference evidence="1" key="1">
    <citation type="submission" date="2021-01" db="EMBL/GenBank/DDBJ databases">
        <title>Chromosome-level genome assembly of a human fungal pathogen reveals clustering of transcriptionally co-regulated genes.</title>
        <authorList>
            <person name="Voorhies M."/>
            <person name="Cohen S."/>
            <person name="Shea T.P."/>
            <person name="Petrus S."/>
            <person name="Munoz J.F."/>
            <person name="Poplawski S."/>
            <person name="Goldman W.E."/>
            <person name="Michael T."/>
            <person name="Cuomo C.A."/>
            <person name="Sil A."/>
            <person name="Beyhan S."/>
        </authorList>
    </citation>
    <scope>NUCLEOTIDE SEQUENCE</scope>
    <source>
        <strain evidence="1">WU24</strain>
    </source>
</reference>
<dbReference type="Proteomes" id="UP000663671">
    <property type="component" value="Chromosome 5"/>
</dbReference>
<dbReference type="EMBL" id="CP069111">
    <property type="protein sequence ID" value="QSS62345.1"/>
    <property type="molecule type" value="Genomic_DNA"/>
</dbReference>
<protein>
    <submittedName>
        <fullName evidence="1">Uncharacterized protein</fullName>
    </submittedName>
</protein>
<evidence type="ECO:0000313" key="1">
    <source>
        <dbReference type="EMBL" id="QSS62345.1"/>
    </source>
</evidence>
<accession>A0A8A1M9A7</accession>
<gene>
    <name evidence="1" type="ORF">I7I51_04523</name>
</gene>